<accession>A0A9D2TB21</accession>
<name>A0A9D2TB21_9FIRM</name>
<organism evidence="1 2">
    <name type="scientific">Candidatus Blautia merdavium</name>
    <dbReference type="NCBI Taxonomy" id="2838494"/>
    <lineage>
        <taxon>Bacteria</taxon>
        <taxon>Bacillati</taxon>
        <taxon>Bacillota</taxon>
        <taxon>Clostridia</taxon>
        <taxon>Lachnospirales</taxon>
        <taxon>Lachnospiraceae</taxon>
        <taxon>Blautia</taxon>
    </lineage>
</organism>
<sequence>MYRPTLYSKHDQTMNDFAELFNRFPDYRYIEMRPNPVKTYDNDGVFLDHLHKRKIGYDWEYRDRYFANCIFQYPTLGQFERKIRKPSIQISLQCDSTETGIAAAWHSDWKLEEQQHLDLRTDYEEKEKGTTRYTNKFKIYSYEKIGDFKRMIAAALEFQIYSSEIF</sequence>
<protein>
    <submittedName>
        <fullName evidence="1">Uncharacterized protein</fullName>
    </submittedName>
</protein>
<reference evidence="1" key="2">
    <citation type="submission" date="2021-04" db="EMBL/GenBank/DDBJ databases">
        <authorList>
            <person name="Gilroy R."/>
        </authorList>
    </citation>
    <scope>NUCLEOTIDE SEQUENCE</scope>
    <source>
        <strain evidence="1">ChiBcec2-3848</strain>
    </source>
</reference>
<dbReference type="EMBL" id="DWVZ01000009">
    <property type="protein sequence ID" value="HJC62158.1"/>
    <property type="molecule type" value="Genomic_DNA"/>
</dbReference>
<reference evidence="1" key="1">
    <citation type="journal article" date="2021" name="PeerJ">
        <title>Extensive microbial diversity within the chicken gut microbiome revealed by metagenomics and culture.</title>
        <authorList>
            <person name="Gilroy R."/>
            <person name="Ravi A."/>
            <person name="Getino M."/>
            <person name="Pursley I."/>
            <person name="Horton D.L."/>
            <person name="Alikhan N.F."/>
            <person name="Baker D."/>
            <person name="Gharbi K."/>
            <person name="Hall N."/>
            <person name="Watson M."/>
            <person name="Adriaenssens E.M."/>
            <person name="Foster-Nyarko E."/>
            <person name="Jarju S."/>
            <person name="Secka A."/>
            <person name="Antonio M."/>
            <person name="Oren A."/>
            <person name="Chaudhuri R.R."/>
            <person name="La Ragione R."/>
            <person name="Hildebrand F."/>
            <person name="Pallen M.J."/>
        </authorList>
    </citation>
    <scope>NUCLEOTIDE SEQUENCE</scope>
    <source>
        <strain evidence="1">ChiBcec2-3848</strain>
    </source>
</reference>
<evidence type="ECO:0000313" key="1">
    <source>
        <dbReference type="EMBL" id="HJC62158.1"/>
    </source>
</evidence>
<proteinExistence type="predicted"/>
<dbReference type="AlphaFoldDB" id="A0A9D2TB21"/>
<dbReference type="Proteomes" id="UP000823886">
    <property type="component" value="Unassembled WGS sequence"/>
</dbReference>
<gene>
    <name evidence="1" type="ORF">H9753_00875</name>
</gene>
<comment type="caution">
    <text evidence="1">The sequence shown here is derived from an EMBL/GenBank/DDBJ whole genome shotgun (WGS) entry which is preliminary data.</text>
</comment>
<evidence type="ECO:0000313" key="2">
    <source>
        <dbReference type="Proteomes" id="UP000823886"/>
    </source>
</evidence>